<accession>A0A431WDZ3</accession>
<dbReference type="RefSeq" id="WP_126505085.1">
    <property type="nucleotide sequence ID" value="NZ_RXNV01000002.1"/>
</dbReference>
<feature type="transmembrane region" description="Helical" evidence="1">
    <location>
        <begin position="6"/>
        <end position="26"/>
    </location>
</feature>
<protein>
    <submittedName>
        <fullName evidence="2">Uncharacterized protein</fullName>
    </submittedName>
</protein>
<keyword evidence="1" id="KW-1133">Transmembrane helix</keyword>
<dbReference type="OrthoDB" id="9975793at2"/>
<dbReference type="AlphaFoldDB" id="A0A431WDZ3"/>
<evidence type="ECO:0000256" key="1">
    <source>
        <dbReference type="SAM" id="Phobius"/>
    </source>
</evidence>
<organism evidence="2 3">
    <name type="scientific">Shewanella atlantica</name>
    <dbReference type="NCBI Taxonomy" id="271099"/>
    <lineage>
        <taxon>Bacteria</taxon>
        <taxon>Pseudomonadati</taxon>
        <taxon>Pseudomonadota</taxon>
        <taxon>Gammaproteobacteria</taxon>
        <taxon>Alteromonadales</taxon>
        <taxon>Shewanellaceae</taxon>
        <taxon>Shewanella</taxon>
    </lineage>
</organism>
<evidence type="ECO:0000313" key="3">
    <source>
        <dbReference type="Proteomes" id="UP000282060"/>
    </source>
</evidence>
<evidence type="ECO:0000313" key="2">
    <source>
        <dbReference type="EMBL" id="RTR33531.1"/>
    </source>
</evidence>
<sequence>MDMTLFALLKAAGVDFSSVAVVMLLWRISTLMNSQKEAIVRLIHKLDKRVIALEAKSDVSRPAD</sequence>
<reference evidence="2 3" key="1">
    <citation type="submission" date="2018-12" db="EMBL/GenBank/DDBJ databases">
        <authorList>
            <person name="Yu L."/>
        </authorList>
    </citation>
    <scope>NUCLEOTIDE SEQUENCE [LARGE SCALE GENOMIC DNA]</scope>
    <source>
        <strain evidence="2 3">HAW-EB5</strain>
    </source>
</reference>
<gene>
    <name evidence="2" type="ORF">EKG39_07350</name>
</gene>
<keyword evidence="3" id="KW-1185">Reference proteome</keyword>
<keyword evidence="1" id="KW-0812">Transmembrane</keyword>
<keyword evidence="1" id="KW-0472">Membrane</keyword>
<comment type="caution">
    <text evidence="2">The sequence shown here is derived from an EMBL/GenBank/DDBJ whole genome shotgun (WGS) entry which is preliminary data.</text>
</comment>
<proteinExistence type="predicted"/>
<name>A0A431WDZ3_9GAMM</name>
<dbReference type="Proteomes" id="UP000282060">
    <property type="component" value="Unassembled WGS sequence"/>
</dbReference>
<dbReference type="EMBL" id="RXNV01000002">
    <property type="protein sequence ID" value="RTR33531.1"/>
    <property type="molecule type" value="Genomic_DNA"/>
</dbReference>